<evidence type="ECO:0000313" key="1">
    <source>
        <dbReference type="EMBL" id="QSX32136.1"/>
    </source>
</evidence>
<accession>A0ABX7QN46</accession>
<organism evidence="1 2">
    <name type="scientific">Shewanella avicenniae</name>
    <dbReference type="NCBI Taxonomy" id="2814294"/>
    <lineage>
        <taxon>Bacteria</taxon>
        <taxon>Pseudomonadati</taxon>
        <taxon>Pseudomonadota</taxon>
        <taxon>Gammaproteobacteria</taxon>
        <taxon>Alteromonadales</taxon>
        <taxon>Shewanellaceae</taxon>
        <taxon>Shewanella</taxon>
    </lineage>
</organism>
<sequence>MMIVYSQYTGGLPLQYRWRNCCGKDWKRRFADVPKQDIRKFLALFAGAFAFAPKQKLKFSPDDKILVIYQALYPIKAMPDALELETLATDLAQAYGVLLQDIWHDDLSLGELFESTLNHITATD</sequence>
<protein>
    <recommendedName>
        <fullName evidence="3">DUF3208 domain-containing protein</fullName>
    </recommendedName>
</protein>
<reference evidence="1 2" key="1">
    <citation type="submission" date="2021-03" db="EMBL/GenBank/DDBJ databases">
        <title>Novel species identification of genus Shewanella.</title>
        <authorList>
            <person name="Liu G."/>
            <person name="Zhang Q."/>
        </authorList>
    </citation>
    <scope>NUCLEOTIDE SEQUENCE [LARGE SCALE GENOMIC DNA]</scope>
    <source>
        <strain evidence="1 2">FJAT-51800</strain>
    </source>
</reference>
<keyword evidence="2" id="KW-1185">Reference proteome</keyword>
<evidence type="ECO:0000313" key="2">
    <source>
        <dbReference type="Proteomes" id="UP000662770"/>
    </source>
</evidence>
<dbReference type="RefSeq" id="WP_207353381.1">
    <property type="nucleotide sequence ID" value="NZ_CP071503.1"/>
</dbReference>
<evidence type="ECO:0008006" key="3">
    <source>
        <dbReference type="Google" id="ProtNLM"/>
    </source>
</evidence>
<dbReference type="EMBL" id="CP071503">
    <property type="protein sequence ID" value="QSX32136.1"/>
    <property type="molecule type" value="Genomic_DNA"/>
</dbReference>
<name>A0ABX7QN46_9GAMM</name>
<proteinExistence type="predicted"/>
<dbReference type="Proteomes" id="UP000662770">
    <property type="component" value="Chromosome"/>
</dbReference>
<gene>
    <name evidence="1" type="ORF">JYB87_10090</name>
</gene>